<dbReference type="Proteomes" id="UP000032809">
    <property type="component" value="Chromosome I"/>
</dbReference>
<keyword evidence="1" id="KW-0812">Transmembrane</keyword>
<feature type="transmembrane region" description="Helical" evidence="1">
    <location>
        <begin position="39"/>
        <end position="64"/>
    </location>
</feature>
<feature type="transmembrane region" description="Helical" evidence="1">
    <location>
        <begin position="70"/>
        <end position="93"/>
    </location>
</feature>
<evidence type="ECO:0008006" key="4">
    <source>
        <dbReference type="Google" id="ProtNLM"/>
    </source>
</evidence>
<evidence type="ECO:0000256" key="1">
    <source>
        <dbReference type="SAM" id="Phobius"/>
    </source>
</evidence>
<keyword evidence="1" id="KW-0472">Membrane</keyword>
<feature type="transmembrane region" description="Helical" evidence="1">
    <location>
        <begin position="164"/>
        <end position="183"/>
    </location>
</feature>
<dbReference type="Pfam" id="PF07155">
    <property type="entry name" value="ECF-ribofla_trS"/>
    <property type="match status" value="1"/>
</dbReference>
<gene>
    <name evidence="2" type="ORF">DTL3_0477</name>
</gene>
<dbReference type="GO" id="GO:0016020">
    <property type="term" value="C:membrane"/>
    <property type="evidence" value="ECO:0007669"/>
    <property type="project" value="InterPro"/>
</dbReference>
<dbReference type="HOGENOM" id="CLU_084705_1_0_0"/>
<feature type="transmembrane region" description="Helical" evidence="1">
    <location>
        <begin position="232"/>
        <end position="249"/>
    </location>
</feature>
<keyword evidence="1" id="KW-1133">Transmembrane helix</keyword>
<dbReference type="AlphaFoldDB" id="A0A0C7P0P9"/>
<accession>A0A0C7P0P9</accession>
<dbReference type="EMBL" id="LN824141">
    <property type="protein sequence ID" value="CEP77800.1"/>
    <property type="molecule type" value="Genomic_DNA"/>
</dbReference>
<reference evidence="3" key="1">
    <citation type="submission" date="2014-11" db="EMBL/GenBank/DDBJ databases">
        <authorList>
            <person name="Wibberg D."/>
        </authorList>
    </citation>
    <scope>NUCLEOTIDE SEQUENCE [LARGE SCALE GENOMIC DNA]</scope>
    <source>
        <strain evidence="3">L3</strain>
    </source>
</reference>
<dbReference type="Gene3D" id="1.10.1760.20">
    <property type="match status" value="1"/>
</dbReference>
<keyword evidence="3" id="KW-1185">Reference proteome</keyword>
<dbReference type="STRING" id="1006576.DTL3_0477"/>
<dbReference type="PANTHER" id="PTHR37815">
    <property type="entry name" value="UPF0397 PROTEIN BC_2624-RELATED"/>
    <property type="match status" value="1"/>
</dbReference>
<dbReference type="InterPro" id="IPR009825">
    <property type="entry name" value="ECF_substrate-spec-like"/>
</dbReference>
<dbReference type="KEGG" id="dtn:DTL3_0477"/>
<feature type="transmembrane region" description="Helical" evidence="1">
    <location>
        <begin position="105"/>
        <end position="130"/>
    </location>
</feature>
<dbReference type="PATRIC" id="fig|1006576.9.peg.469"/>
<dbReference type="RefSeq" id="WP_052670287.1">
    <property type="nucleotide sequence ID" value="NZ_LN824141.1"/>
</dbReference>
<dbReference type="PANTHER" id="PTHR37815:SF3">
    <property type="entry name" value="UPF0397 PROTEIN SPR0429"/>
    <property type="match status" value="1"/>
</dbReference>
<name>A0A0C7P0P9_DEFTU</name>
<feature type="transmembrane region" description="Helical" evidence="1">
    <location>
        <begin position="6"/>
        <end position="27"/>
    </location>
</feature>
<organism evidence="2 3">
    <name type="scientific">Defluviitoga tunisiensis</name>
    <dbReference type="NCBI Taxonomy" id="1006576"/>
    <lineage>
        <taxon>Bacteria</taxon>
        <taxon>Thermotogati</taxon>
        <taxon>Thermotogota</taxon>
        <taxon>Thermotogae</taxon>
        <taxon>Petrotogales</taxon>
        <taxon>Petrotogaceae</taxon>
        <taxon>Defluviitoga</taxon>
    </lineage>
</organism>
<feature type="transmembrane region" description="Helical" evidence="1">
    <location>
        <begin position="190"/>
        <end position="212"/>
    </location>
</feature>
<evidence type="ECO:0000313" key="3">
    <source>
        <dbReference type="Proteomes" id="UP000032809"/>
    </source>
</evidence>
<proteinExistence type="predicted"/>
<evidence type="ECO:0000313" key="2">
    <source>
        <dbReference type="EMBL" id="CEP77800.1"/>
    </source>
</evidence>
<protein>
    <recommendedName>
        <fullName evidence="4">ECF transporter S component</fullName>
    </recommendedName>
</protein>
<sequence length="260" mass="28651">MKLKNLVITGIMVALIFVLTFAIKVPVPFTRGYIHLGDSMIFIAAILFGWRVGALAGGLGSALADVVGGYAFWAIPTFIIKGIMGALVGLISDTYRKKYSLKKEIGIFSVSVGVWSAFIISVSITLTSLINNLHTSSMTATLMNELGYDNLEDLKNFLLNTRNIINIVLIVVPVVLILISLILRKKDLKLFNLGNLMGSLISGLWMVFGYFIAGRILLGNWIIPIFEIPWNILQFTVGMIIAYIVLLAFKNTTLFQNSDL</sequence>